<name>A0ABY6KFH4_9ARAC</name>
<evidence type="ECO:0000313" key="2">
    <source>
        <dbReference type="Proteomes" id="UP001235939"/>
    </source>
</evidence>
<accession>A0ABY6KFH4</accession>
<dbReference type="EMBL" id="CP092866">
    <property type="protein sequence ID" value="UYV66961.1"/>
    <property type="molecule type" value="Genomic_DNA"/>
</dbReference>
<protein>
    <submittedName>
        <fullName evidence="1">Uncharacterized protein</fullName>
    </submittedName>
</protein>
<reference evidence="1 2" key="1">
    <citation type="submission" date="2022-01" db="EMBL/GenBank/DDBJ databases">
        <title>A chromosomal length assembly of Cordylochernes scorpioides.</title>
        <authorList>
            <person name="Zeh D."/>
            <person name="Zeh J."/>
        </authorList>
    </citation>
    <scope>NUCLEOTIDE SEQUENCE [LARGE SCALE GENOMIC DNA]</scope>
    <source>
        <strain evidence="1">IN4F17</strain>
        <tissue evidence="1">Whole Body</tissue>
    </source>
</reference>
<dbReference type="Proteomes" id="UP001235939">
    <property type="component" value="Chromosome 04"/>
</dbReference>
<sequence length="207" mass="23264">MINQAKNGIESISELNKQYTIDSLTDTIEKAIDNALDKVPKEIPKQTPPYALVVRQEAELIEIKQQSFKAESTLIVALNDGLAPFWIAGAPMEYRNEEICEIDMWPHLVGLKLADPTFDKLAPINIIFRADIAPSLYTGQVKFQNMRGPTACHSGLGWLLSGKVITQNSDNSLHHHVLTYRATSISDQLRNFWELDSIPPCFQPIFT</sequence>
<organism evidence="1 2">
    <name type="scientific">Cordylochernes scorpioides</name>
    <dbReference type="NCBI Taxonomy" id="51811"/>
    <lineage>
        <taxon>Eukaryota</taxon>
        <taxon>Metazoa</taxon>
        <taxon>Ecdysozoa</taxon>
        <taxon>Arthropoda</taxon>
        <taxon>Chelicerata</taxon>
        <taxon>Arachnida</taxon>
        <taxon>Pseudoscorpiones</taxon>
        <taxon>Cheliferoidea</taxon>
        <taxon>Chernetidae</taxon>
        <taxon>Cordylochernes</taxon>
    </lineage>
</organism>
<proteinExistence type="predicted"/>
<gene>
    <name evidence="1" type="ORF">LAZ67_4003456</name>
</gene>
<keyword evidence="2" id="KW-1185">Reference proteome</keyword>
<evidence type="ECO:0000313" key="1">
    <source>
        <dbReference type="EMBL" id="UYV66961.1"/>
    </source>
</evidence>